<accession>A0AAN9A8G1</accession>
<sequence length="210" mass="24214">MSGTGILEQWNVLHMYFQLTNTEDRLLSSYFLYSEFSNRFTHLYFQFLDYALPLTAKFNITFQSSHSMIHCVVKDECQLYVQILSCFFKPCTLKGPISQVVKLDPKNQAYHLPANKIYGGIKLARFLETTASKRDLQSTTQMFEWLLQFLVELAIQLRQRSLLSNTILSDTCSFLDPQEIIRGSNMSVANITAKIPGIVTEEDEQKLDDE</sequence>
<dbReference type="EMBL" id="JAXCGZ010012096">
    <property type="protein sequence ID" value="KAK7073792.1"/>
    <property type="molecule type" value="Genomic_DNA"/>
</dbReference>
<evidence type="ECO:0000313" key="2">
    <source>
        <dbReference type="Proteomes" id="UP001381693"/>
    </source>
</evidence>
<protein>
    <submittedName>
        <fullName evidence="1">Uncharacterized protein</fullName>
    </submittedName>
</protein>
<name>A0AAN9A8G1_HALRR</name>
<organism evidence="1 2">
    <name type="scientific">Halocaridina rubra</name>
    <name type="common">Hawaiian red shrimp</name>
    <dbReference type="NCBI Taxonomy" id="373956"/>
    <lineage>
        <taxon>Eukaryota</taxon>
        <taxon>Metazoa</taxon>
        <taxon>Ecdysozoa</taxon>
        <taxon>Arthropoda</taxon>
        <taxon>Crustacea</taxon>
        <taxon>Multicrustacea</taxon>
        <taxon>Malacostraca</taxon>
        <taxon>Eumalacostraca</taxon>
        <taxon>Eucarida</taxon>
        <taxon>Decapoda</taxon>
        <taxon>Pleocyemata</taxon>
        <taxon>Caridea</taxon>
        <taxon>Atyoidea</taxon>
        <taxon>Atyidae</taxon>
        <taxon>Halocaridina</taxon>
    </lineage>
</organism>
<comment type="caution">
    <text evidence="1">The sequence shown here is derived from an EMBL/GenBank/DDBJ whole genome shotgun (WGS) entry which is preliminary data.</text>
</comment>
<gene>
    <name evidence="1" type="ORF">SK128_026049</name>
</gene>
<dbReference type="AlphaFoldDB" id="A0AAN9A8G1"/>
<keyword evidence="2" id="KW-1185">Reference proteome</keyword>
<reference evidence="1 2" key="1">
    <citation type="submission" date="2023-11" db="EMBL/GenBank/DDBJ databases">
        <title>Halocaridina rubra genome assembly.</title>
        <authorList>
            <person name="Smith C."/>
        </authorList>
    </citation>
    <scope>NUCLEOTIDE SEQUENCE [LARGE SCALE GENOMIC DNA]</scope>
    <source>
        <strain evidence="1">EP-1</strain>
        <tissue evidence="1">Whole</tissue>
    </source>
</reference>
<dbReference type="Proteomes" id="UP001381693">
    <property type="component" value="Unassembled WGS sequence"/>
</dbReference>
<evidence type="ECO:0000313" key="1">
    <source>
        <dbReference type="EMBL" id="KAK7073792.1"/>
    </source>
</evidence>
<proteinExistence type="predicted"/>